<evidence type="ECO:0000313" key="1">
    <source>
        <dbReference type="EMBL" id="BBI49863.1"/>
    </source>
</evidence>
<organism evidence="1 2">
    <name type="scientific">Vreelandella olivaria</name>
    <dbReference type="NCBI Taxonomy" id="390919"/>
    <lineage>
        <taxon>Bacteria</taxon>
        <taxon>Pseudomonadati</taxon>
        <taxon>Pseudomonadota</taxon>
        <taxon>Gammaproteobacteria</taxon>
        <taxon>Oceanospirillales</taxon>
        <taxon>Halomonadaceae</taxon>
        <taxon>Vreelandella</taxon>
    </lineage>
</organism>
<name>A0ABN5WT96_9GAMM</name>
<dbReference type="EMBL" id="AP019416">
    <property type="protein sequence ID" value="BBI49863.1"/>
    <property type="molecule type" value="Genomic_DNA"/>
</dbReference>
<protein>
    <submittedName>
        <fullName evidence="1">Uncharacterized protein</fullName>
    </submittedName>
</protein>
<keyword evidence="2" id="KW-1185">Reference proteome</keyword>
<dbReference type="Proteomes" id="UP000289555">
    <property type="component" value="Chromosome"/>
</dbReference>
<gene>
    <name evidence="1" type="ORF">HORIV_22840</name>
</gene>
<accession>A0ABN5WT96</accession>
<evidence type="ECO:0000313" key="2">
    <source>
        <dbReference type="Proteomes" id="UP000289555"/>
    </source>
</evidence>
<proteinExistence type="predicted"/>
<sequence length="130" mass="15245">MEAELLKGFGKQTKSMRDKVKQKTQAKLEAEQIKEMIELLEPQAQWIKMYTYLARNALVDNKSRLIDLVTHNRLIEAVDELSRNTECMAKLGEVVKYLFERIETDTCNDHAYMATLGIDAWKQKERPIRR</sequence>
<reference evidence="2" key="1">
    <citation type="journal article" date="2019" name="Microbiol. Resour. Announc.">
        <title>Complete Genome Sequence of Halomonas olivaria, a Moderately Halophilic Bacterium Isolated from Olive Processing Effluents, Obtained by Nanopore Sequencing.</title>
        <authorList>
            <person name="Nagata S."/>
            <person name="Ii K.M."/>
            <person name="Tsukimi T."/>
            <person name="Miura M.C."/>
            <person name="Galipon J."/>
            <person name="Arakawa K."/>
        </authorList>
    </citation>
    <scope>NUCLEOTIDE SEQUENCE [LARGE SCALE GENOMIC DNA]</scope>
    <source>
        <strain evidence="2">TYRC17</strain>
    </source>
</reference>